<dbReference type="Proteomes" id="UP000452235">
    <property type="component" value="Unassembled WGS sequence"/>
</dbReference>
<keyword evidence="2" id="KW-1185">Reference proteome</keyword>
<accession>A0A5M3Z9W5</accession>
<proteinExistence type="predicted"/>
<dbReference type="EMBL" id="BLJY01000008">
    <property type="protein sequence ID" value="GFF18350.1"/>
    <property type="molecule type" value="Genomic_DNA"/>
</dbReference>
<dbReference type="VEuPathDB" id="FungiDB:ATEG_06548"/>
<reference evidence="1 2" key="1">
    <citation type="submission" date="2020-01" db="EMBL/GenBank/DDBJ databases">
        <title>Aspergillus terreus IFO 6365 whole genome shotgun sequence.</title>
        <authorList>
            <person name="Kanamasa S."/>
            <person name="Takahashi H."/>
        </authorList>
    </citation>
    <scope>NUCLEOTIDE SEQUENCE [LARGE SCALE GENOMIC DNA]</scope>
    <source>
        <strain evidence="1 2">IFO 6365</strain>
    </source>
</reference>
<evidence type="ECO:0000313" key="1">
    <source>
        <dbReference type="EMBL" id="GFF18350.1"/>
    </source>
</evidence>
<protein>
    <submittedName>
        <fullName evidence="1">Glycogen debranching enzyme</fullName>
    </submittedName>
</protein>
<organism evidence="1 2">
    <name type="scientific">Aspergillus terreus</name>
    <dbReference type="NCBI Taxonomy" id="33178"/>
    <lineage>
        <taxon>Eukaryota</taxon>
        <taxon>Fungi</taxon>
        <taxon>Dikarya</taxon>
        <taxon>Ascomycota</taxon>
        <taxon>Pezizomycotina</taxon>
        <taxon>Eurotiomycetes</taxon>
        <taxon>Eurotiomycetidae</taxon>
        <taxon>Eurotiales</taxon>
        <taxon>Aspergillaceae</taxon>
        <taxon>Aspergillus</taxon>
        <taxon>Aspergillus subgen. Circumdati</taxon>
    </lineage>
</organism>
<dbReference type="AlphaFoldDB" id="A0A5M3Z9W5"/>
<name>A0A5M3Z9W5_ASPTE</name>
<evidence type="ECO:0000313" key="2">
    <source>
        <dbReference type="Proteomes" id="UP000452235"/>
    </source>
</evidence>
<gene>
    <name evidence="1" type="ORF">ATEIFO6365_0008029400</name>
</gene>
<dbReference type="OrthoDB" id="2591256at2759"/>
<sequence>MRGASLFGAFGTIFAATATCRAVRDHTVNDHLLNVQSVPATSTNETAGGCARRERTLALSDPPYSNYFYSDCNVDAQVVVTSPLPESDLSVIGPRLIIAWPAGNSGVCAYFAPQNGANGTLGIEVVNSTIGKPLAPIYSAAPSDLASNVPQVGVTGVLRFNFSAELTVPILGSIRTIRDFVEGPSLLYPEIQDAILYSQLATGGVSLQRLWLDNVTTTNLTFSAPPGSNGQVKLSGKTVTFTAGDYVFSASYNYPQLTQLTPSEVFKGNSSAIVSQQPDQAYSLSFLSYKDKLLAGAWRFLTYFGRDSMISALLLEPVLSVGNGSAMEAVIGAVLERVNRTDGSVCHEETIGWVDYATWSNMKKNITSTAMICDYNMVDSDYFLPVLMKKYFVDNPVGKHRYQAFSSTTAGKFNAANQNLTWGQLGVKNAERVIRLATPFVQNRRKEDLIHLHEGQVVGQWRDSTFGIGGGRIPFDVNTALMPAALRSIAALARNHIFAEKEWATLADEYARIWEDETLKFFQVTVPENEARKRVDEYTKASHFAGPNQTNIIDSDVQFYAVALDGYNSLSKVEVMNTDDGFRHFLLNTTEQGQLTSFINQTANNVRRTFPAGLMTDVGLLVANPAYGANPVYARNFTTGAYHGTVVWSWQLALMAKGLEYQLGRCTSKGSPKTDTVPDFCRDNVVHNNAREAYHLLWDVIEQNHSLLSMEVWSWIFTDGKFKATPLGTLPPPPGVSGGTGEFVRPSFWTSLTRGALFYSESNIRQLWSLAFLAVARNKSL</sequence>
<comment type="caution">
    <text evidence="1">The sequence shown here is derived from an EMBL/GenBank/DDBJ whole genome shotgun (WGS) entry which is preliminary data.</text>
</comment>